<dbReference type="STRING" id="319970.RV00_GL002270"/>
<dbReference type="AlphaFoldDB" id="A0A1L8SVZ4"/>
<evidence type="ECO:0000313" key="1">
    <source>
        <dbReference type="EMBL" id="OJG36126.1"/>
    </source>
</evidence>
<keyword evidence="2" id="KW-1185">Reference proteome</keyword>
<comment type="caution">
    <text evidence="1">The sequence shown here is derived from an EMBL/GenBank/DDBJ whole genome shotgun (WGS) entry which is preliminary data.</text>
</comment>
<evidence type="ECO:0000313" key="2">
    <source>
        <dbReference type="Proteomes" id="UP000183700"/>
    </source>
</evidence>
<organism evidence="1 2">
    <name type="scientific">Enterococcus devriesei</name>
    <dbReference type="NCBI Taxonomy" id="319970"/>
    <lineage>
        <taxon>Bacteria</taxon>
        <taxon>Bacillati</taxon>
        <taxon>Bacillota</taxon>
        <taxon>Bacilli</taxon>
        <taxon>Lactobacillales</taxon>
        <taxon>Enterococcaceae</taxon>
        <taxon>Enterococcus</taxon>
    </lineage>
</organism>
<protein>
    <submittedName>
        <fullName evidence="1">Uncharacterized protein</fullName>
    </submittedName>
</protein>
<dbReference type="EMBL" id="JXKM01000004">
    <property type="protein sequence ID" value="OJG36126.1"/>
    <property type="molecule type" value="Genomic_DNA"/>
</dbReference>
<accession>A0A1L8SVZ4</accession>
<name>A0A1L8SVZ4_9ENTE</name>
<proteinExistence type="predicted"/>
<sequence length="93" mass="10620">MDGKDYSPDELNQVVSYFEMRNYADPHHSIPEIKGVYHPLYTPYDDSMFQIIDGLVAVPQGVLSDIIQRCENGELEVDLAQLEGFKRLLGKMD</sequence>
<reference evidence="1 2" key="1">
    <citation type="submission" date="2014-12" db="EMBL/GenBank/DDBJ databases">
        <title>Draft genome sequences of 29 type strains of Enterococci.</title>
        <authorList>
            <person name="Zhong Z."/>
            <person name="Sun Z."/>
            <person name="Liu W."/>
            <person name="Zhang W."/>
            <person name="Zhang H."/>
        </authorList>
    </citation>
    <scope>NUCLEOTIDE SEQUENCE [LARGE SCALE GENOMIC DNA]</scope>
    <source>
        <strain evidence="1 2">DSM 22802</strain>
    </source>
</reference>
<dbReference type="Proteomes" id="UP000183700">
    <property type="component" value="Unassembled WGS sequence"/>
</dbReference>
<dbReference type="RefSeq" id="WP_249024079.1">
    <property type="nucleotide sequence ID" value="NZ_JBHLVS010000013.1"/>
</dbReference>
<gene>
    <name evidence="1" type="ORF">RV00_GL002270</name>
</gene>